<name>A0A0A9AXN7_ARUDO</name>
<accession>A0A0A9AXN7</accession>
<reference evidence="2" key="2">
    <citation type="journal article" date="2015" name="Data Brief">
        <title>Shoot transcriptome of the giant reed, Arundo donax.</title>
        <authorList>
            <person name="Barrero R.A."/>
            <person name="Guerrero F.D."/>
            <person name="Moolhuijzen P."/>
            <person name="Goolsby J.A."/>
            <person name="Tidwell J."/>
            <person name="Bellgard S.E."/>
            <person name="Bellgard M.I."/>
        </authorList>
    </citation>
    <scope>NUCLEOTIDE SEQUENCE</scope>
    <source>
        <tissue evidence="2">Shoot tissue taken approximately 20 cm above the soil surface</tissue>
    </source>
</reference>
<protein>
    <submittedName>
        <fullName evidence="2">Uncharacterized protein</fullName>
    </submittedName>
</protein>
<proteinExistence type="predicted"/>
<organism evidence="2">
    <name type="scientific">Arundo donax</name>
    <name type="common">Giant reed</name>
    <name type="synonym">Donax arundinaceus</name>
    <dbReference type="NCBI Taxonomy" id="35708"/>
    <lineage>
        <taxon>Eukaryota</taxon>
        <taxon>Viridiplantae</taxon>
        <taxon>Streptophyta</taxon>
        <taxon>Embryophyta</taxon>
        <taxon>Tracheophyta</taxon>
        <taxon>Spermatophyta</taxon>
        <taxon>Magnoliopsida</taxon>
        <taxon>Liliopsida</taxon>
        <taxon>Poales</taxon>
        <taxon>Poaceae</taxon>
        <taxon>PACMAD clade</taxon>
        <taxon>Arundinoideae</taxon>
        <taxon>Arundineae</taxon>
        <taxon>Arundo</taxon>
    </lineage>
</organism>
<dbReference type="EMBL" id="GBRH01243292">
    <property type="protein sequence ID" value="JAD54603.1"/>
    <property type="molecule type" value="Transcribed_RNA"/>
</dbReference>
<evidence type="ECO:0000256" key="1">
    <source>
        <dbReference type="SAM" id="MobiDB-lite"/>
    </source>
</evidence>
<dbReference type="AlphaFoldDB" id="A0A0A9AXN7"/>
<sequence>MKLSTEQQIEKPSNDSKAVLSGNLHHETAATVNILTGKMAGSYKHDHKFSILENNSA</sequence>
<reference evidence="2" key="1">
    <citation type="submission" date="2014-09" db="EMBL/GenBank/DDBJ databases">
        <authorList>
            <person name="Magalhaes I.L.F."/>
            <person name="Oliveira U."/>
            <person name="Santos F.R."/>
            <person name="Vidigal T.H.D.A."/>
            <person name="Brescovit A.D."/>
            <person name="Santos A.J."/>
        </authorList>
    </citation>
    <scope>NUCLEOTIDE SEQUENCE</scope>
    <source>
        <tissue evidence="2">Shoot tissue taken approximately 20 cm above the soil surface</tissue>
    </source>
</reference>
<feature type="region of interest" description="Disordered" evidence="1">
    <location>
        <begin position="1"/>
        <end position="22"/>
    </location>
</feature>
<evidence type="ECO:0000313" key="2">
    <source>
        <dbReference type="EMBL" id="JAD54603.1"/>
    </source>
</evidence>